<feature type="domain" description="ACB" evidence="3">
    <location>
        <begin position="5"/>
        <end position="94"/>
    </location>
</feature>
<accession>A0A0D0EA49</accession>
<dbReference type="InterPro" id="IPR014352">
    <property type="entry name" value="FERM/acyl-CoA-bd_prot_sf"/>
</dbReference>
<evidence type="ECO:0000256" key="1">
    <source>
        <dbReference type="ARBA" id="ARBA00005567"/>
    </source>
</evidence>
<dbReference type="STRING" id="930991.A0A0D0EA49"/>
<dbReference type="PRINTS" id="PR00689">
    <property type="entry name" value="ACOABINDINGP"/>
</dbReference>
<protein>
    <recommendedName>
        <fullName evidence="3">ACB domain-containing protein</fullName>
    </recommendedName>
</protein>
<dbReference type="InParanoid" id="A0A0D0EA49"/>
<proteinExistence type="inferred from homology"/>
<dbReference type="FunCoup" id="A0A0D0EA49">
    <property type="interactions" value="129"/>
</dbReference>
<evidence type="ECO:0000313" key="4">
    <source>
        <dbReference type="EMBL" id="KIK99969.1"/>
    </source>
</evidence>
<gene>
    <name evidence="4" type="ORF">PAXRUDRAFT_822148</name>
</gene>
<dbReference type="EMBL" id="KN824845">
    <property type="protein sequence ID" value="KIK99969.1"/>
    <property type="molecule type" value="Genomic_DNA"/>
</dbReference>
<dbReference type="AlphaFoldDB" id="A0A0D0EA49"/>
<dbReference type="Proteomes" id="UP000054538">
    <property type="component" value="Unassembled WGS sequence"/>
</dbReference>
<reference evidence="5" key="2">
    <citation type="submission" date="2015-01" db="EMBL/GenBank/DDBJ databases">
        <title>Evolutionary Origins and Diversification of the Mycorrhizal Mutualists.</title>
        <authorList>
            <consortium name="DOE Joint Genome Institute"/>
            <consortium name="Mycorrhizal Genomics Consortium"/>
            <person name="Kohler A."/>
            <person name="Kuo A."/>
            <person name="Nagy L.G."/>
            <person name="Floudas D."/>
            <person name="Copeland A."/>
            <person name="Barry K.W."/>
            <person name="Cichocki N."/>
            <person name="Veneault-Fourrey C."/>
            <person name="LaButti K."/>
            <person name="Lindquist E.A."/>
            <person name="Lipzen A."/>
            <person name="Lundell T."/>
            <person name="Morin E."/>
            <person name="Murat C."/>
            <person name="Riley R."/>
            <person name="Ohm R."/>
            <person name="Sun H."/>
            <person name="Tunlid A."/>
            <person name="Henrissat B."/>
            <person name="Grigoriev I.V."/>
            <person name="Hibbett D.S."/>
            <person name="Martin F."/>
        </authorList>
    </citation>
    <scope>NUCLEOTIDE SEQUENCE [LARGE SCALE GENOMIC DNA]</scope>
    <source>
        <strain evidence="5">Ve08.2h10</strain>
    </source>
</reference>
<dbReference type="PANTHER" id="PTHR23310:SF62">
    <property type="entry name" value="ACYL-COA BINDING PROTEIN 1, ISOFORM A"/>
    <property type="match status" value="1"/>
</dbReference>
<keyword evidence="2" id="KW-0446">Lipid-binding</keyword>
<dbReference type="OrthoDB" id="346910at2759"/>
<name>A0A0D0EA49_9AGAM</name>
<dbReference type="FunFam" id="1.20.80.10:FF:000010">
    <property type="entry name" value="Acyl-CoA-binding domain-containing protein 5"/>
    <property type="match status" value="1"/>
</dbReference>
<evidence type="ECO:0000256" key="2">
    <source>
        <dbReference type="ARBA" id="ARBA00023121"/>
    </source>
</evidence>
<dbReference type="GO" id="GO:0006631">
    <property type="term" value="P:fatty acid metabolic process"/>
    <property type="evidence" value="ECO:0007669"/>
    <property type="project" value="TreeGrafter"/>
</dbReference>
<dbReference type="SUPFAM" id="SSF47027">
    <property type="entry name" value="Acyl-CoA binding protein"/>
    <property type="match status" value="1"/>
</dbReference>
<organism evidence="4 5">
    <name type="scientific">Paxillus rubicundulus Ve08.2h10</name>
    <dbReference type="NCBI Taxonomy" id="930991"/>
    <lineage>
        <taxon>Eukaryota</taxon>
        <taxon>Fungi</taxon>
        <taxon>Dikarya</taxon>
        <taxon>Basidiomycota</taxon>
        <taxon>Agaricomycotina</taxon>
        <taxon>Agaricomycetes</taxon>
        <taxon>Agaricomycetidae</taxon>
        <taxon>Boletales</taxon>
        <taxon>Paxilineae</taxon>
        <taxon>Paxillaceae</taxon>
        <taxon>Paxillus</taxon>
    </lineage>
</organism>
<keyword evidence="5" id="KW-1185">Reference proteome</keyword>
<dbReference type="PROSITE" id="PS51228">
    <property type="entry name" value="ACB_2"/>
    <property type="match status" value="1"/>
</dbReference>
<dbReference type="Pfam" id="PF00887">
    <property type="entry name" value="ACBP"/>
    <property type="match status" value="1"/>
</dbReference>
<dbReference type="InterPro" id="IPR035984">
    <property type="entry name" value="Acyl-CoA-binding_sf"/>
</dbReference>
<dbReference type="Gene3D" id="1.20.80.10">
    <property type="match status" value="1"/>
</dbReference>
<evidence type="ECO:0000313" key="5">
    <source>
        <dbReference type="Proteomes" id="UP000054538"/>
    </source>
</evidence>
<dbReference type="InterPro" id="IPR000582">
    <property type="entry name" value="Acyl-CoA-binding_protein"/>
</dbReference>
<dbReference type="HOGENOM" id="CLU_118853_1_0_1"/>
<reference evidence="4 5" key="1">
    <citation type="submission" date="2014-04" db="EMBL/GenBank/DDBJ databases">
        <authorList>
            <consortium name="DOE Joint Genome Institute"/>
            <person name="Kuo A."/>
            <person name="Kohler A."/>
            <person name="Jargeat P."/>
            <person name="Nagy L.G."/>
            <person name="Floudas D."/>
            <person name="Copeland A."/>
            <person name="Barry K.W."/>
            <person name="Cichocki N."/>
            <person name="Veneault-Fourrey C."/>
            <person name="LaButti K."/>
            <person name="Lindquist E.A."/>
            <person name="Lipzen A."/>
            <person name="Lundell T."/>
            <person name="Morin E."/>
            <person name="Murat C."/>
            <person name="Sun H."/>
            <person name="Tunlid A."/>
            <person name="Henrissat B."/>
            <person name="Grigoriev I.V."/>
            <person name="Hibbett D.S."/>
            <person name="Martin F."/>
            <person name="Nordberg H.P."/>
            <person name="Cantor M.N."/>
            <person name="Hua S.X."/>
        </authorList>
    </citation>
    <scope>NUCLEOTIDE SEQUENCE [LARGE SCALE GENOMIC DNA]</scope>
    <source>
        <strain evidence="4 5">Ve08.2h10</strain>
    </source>
</reference>
<evidence type="ECO:0000259" key="3">
    <source>
        <dbReference type="PROSITE" id="PS51228"/>
    </source>
</evidence>
<sequence length="108" mass="12281">MPLSVQEKFDKAVAYVKSLPKDGPYQPDQGTQLKYYANFKQATEGDVNTPKPGLFNFVGAAKWNAWNEVKGRSQEDAQKKYVELLVQDLEKMSPKSEEIEKLLEELKA</sequence>
<dbReference type="PANTHER" id="PTHR23310">
    <property type="entry name" value="ACYL-COA-BINDING PROTEIN, ACBP"/>
    <property type="match status" value="1"/>
</dbReference>
<comment type="similarity">
    <text evidence="1">Belongs to the ACBP family.</text>
</comment>
<dbReference type="GO" id="GO:0000062">
    <property type="term" value="F:fatty-acyl-CoA binding"/>
    <property type="evidence" value="ECO:0007669"/>
    <property type="project" value="InterPro"/>
</dbReference>